<dbReference type="AlphaFoldDB" id="A0A2M9ZLZ0"/>
<evidence type="ECO:0000313" key="5">
    <source>
        <dbReference type="EMBL" id="PJZ73029.1"/>
    </source>
</evidence>
<dbReference type="RefSeq" id="WP_100713737.1">
    <property type="nucleotide sequence ID" value="NZ_NPDY01000007.1"/>
</dbReference>
<evidence type="ECO:0000256" key="1">
    <source>
        <dbReference type="ARBA" id="ARBA00022723"/>
    </source>
</evidence>
<comment type="caution">
    <text evidence="5">The sequence shown here is derived from an EMBL/GenBank/DDBJ whole genome shotgun (WGS) entry which is preliminary data.</text>
</comment>
<dbReference type="InterPro" id="IPR050197">
    <property type="entry name" value="Aldolase_class_II_sugar_metab"/>
</dbReference>
<evidence type="ECO:0000313" key="7">
    <source>
        <dbReference type="Proteomes" id="UP000231990"/>
    </source>
</evidence>
<keyword evidence="1" id="KW-0479">Metal-binding</keyword>
<reference evidence="6 7" key="1">
    <citation type="submission" date="2017-07" db="EMBL/GenBank/DDBJ databases">
        <title>Leptospira spp. isolated from tropical soils.</title>
        <authorList>
            <person name="Thibeaux R."/>
            <person name="Iraola G."/>
            <person name="Ferres I."/>
            <person name="Bierque E."/>
            <person name="Girault D."/>
            <person name="Soupe-Gilbert M.-E."/>
            <person name="Picardeau M."/>
            <person name="Goarant C."/>
        </authorList>
    </citation>
    <scope>NUCLEOTIDE SEQUENCE [LARGE SCALE GENOMIC DNA]</scope>
    <source>
        <strain evidence="5 7">FH1-B-B1</strain>
        <strain evidence="4 6">FH1-B-C1</strain>
    </source>
</reference>
<dbReference type="GO" id="GO:0005829">
    <property type="term" value="C:cytosol"/>
    <property type="evidence" value="ECO:0007669"/>
    <property type="project" value="TreeGrafter"/>
</dbReference>
<dbReference type="GO" id="GO:0019323">
    <property type="term" value="P:pentose catabolic process"/>
    <property type="evidence" value="ECO:0007669"/>
    <property type="project" value="TreeGrafter"/>
</dbReference>
<dbReference type="EMBL" id="NPDY01000007">
    <property type="protein sequence ID" value="PJZ69756.1"/>
    <property type="molecule type" value="Genomic_DNA"/>
</dbReference>
<accession>A0A2M9ZLZ0</accession>
<name>A0A2M9ZLZ0_9LEPT</name>
<proteinExistence type="predicted"/>
<dbReference type="GO" id="GO:0046872">
    <property type="term" value="F:metal ion binding"/>
    <property type="evidence" value="ECO:0007669"/>
    <property type="project" value="UniProtKB-KW"/>
</dbReference>
<dbReference type="PANTHER" id="PTHR22789">
    <property type="entry name" value="FUCULOSE PHOSPHATE ALDOLASE"/>
    <property type="match status" value="1"/>
</dbReference>
<dbReference type="InterPro" id="IPR001303">
    <property type="entry name" value="Aldolase_II/adducin_N"/>
</dbReference>
<dbReference type="SMART" id="SM01007">
    <property type="entry name" value="Aldolase_II"/>
    <property type="match status" value="1"/>
</dbReference>
<dbReference type="EMBL" id="NPDZ01000006">
    <property type="protein sequence ID" value="PJZ73029.1"/>
    <property type="molecule type" value="Genomic_DNA"/>
</dbReference>
<dbReference type="Proteomes" id="UP000231962">
    <property type="component" value="Unassembled WGS sequence"/>
</dbReference>
<dbReference type="PANTHER" id="PTHR22789:SF0">
    <property type="entry name" value="3-OXO-TETRONATE 4-PHOSPHATE DECARBOXYLASE-RELATED"/>
    <property type="match status" value="1"/>
</dbReference>
<keyword evidence="6" id="KW-1185">Reference proteome</keyword>
<evidence type="ECO:0000313" key="6">
    <source>
        <dbReference type="Proteomes" id="UP000231962"/>
    </source>
</evidence>
<evidence type="ECO:0000256" key="2">
    <source>
        <dbReference type="ARBA" id="ARBA00023239"/>
    </source>
</evidence>
<dbReference type="GO" id="GO:0016832">
    <property type="term" value="F:aldehyde-lyase activity"/>
    <property type="evidence" value="ECO:0007669"/>
    <property type="project" value="TreeGrafter"/>
</dbReference>
<dbReference type="Proteomes" id="UP000231990">
    <property type="component" value="Unassembled WGS sequence"/>
</dbReference>
<sequence length="217" mass="23828">MKKLESPLELQKFLPQLVKEGILTKNGCASLRIGNTIWITPKKADLNSLGKKTKNSLLALPLAPNQVFPSDIPGEAHAHLALYLSRNDVNVILHSTQENVLTCSMAGETVRPLLDDMAQIVGPTAVVVKYGEDPSSLKRLVKGFKRRNAVLIKDAGALCGHSTLDDVHAVCQVLEKACKAYVEARILGGGKAVPWFEAEAIRFVYQRKYSKQAEKNR</sequence>
<gene>
    <name evidence="4" type="ORF">CH360_09185</name>
    <name evidence="5" type="ORF">CH373_11050</name>
</gene>
<dbReference type="OrthoDB" id="334371at2"/>
<protein>
    <submittedName>
        <fullName evidence="5">Aldolase</fullName>
    </submittedName>
</protein>
<dbReference type="Gene3D" id="3.40.225.10">
    <property type="entry name" value="Class II aldolase/adducin N-terminal domain"/>
    <property type="match status" value="1"/>
</dbReference>
<evidence type="ECO:0000259" key="3">
    <source>
        <dbReference type="SMART" id="SM01007"/>
    </source>
</evidence>
<keyword evidence="2" id="KW-0456">Lyase</keyword>
<dbReference type="SUPFAM" id="SSF53639">
    <property type="entry name" value="AraD/HMP-PK domain-like"/>
    <property type="match status" value="1"/>
</dbReference>
<evidence type="ECO:0000313" key="4">
    <source>
        <dbReference type="EMBL" id="PJZ69756.1"/>
    </source>
</evidence>
<dbReference type="InterPro" id="IPR036409">
    <property type="entry name" value="Aldolase_II/adducin_N_sf"/>
</dbReference>
<dbReference type="Pfam" id="PF00596">
    <property type="entry name" value="Aldolase_II"/>
    <property type="match status" value="1"/>
</dbReference>
<feature type="domain" description="Class II aldolase/adducin N-terminal" evidence="3">
    <location>
        <begin position="8"/>
        <end position="182"/>
    </location>
</feature>
<organism evidence="5 7">
    <name type="scientific">Leptospira perolatii</name>
    <dbReference type="NCBI Taxonomy" id="2023191"/>
    <lineage>
        <taxon>Bacteria</taxon>
        <taxon>Pseudomonadati</taxon>
        <taxon>Spirochaetota</taxon>
        <taxon>Spirochaetia</taxon>
        <taxon>Leptospirales</taxon>
        <taxon>Leptospiraceae</taxon>
        <taxon>Leptospira</taxon>
    </lineage>
</organism>